<dbReference type="Pfam" id="PF15739">
    <property type="entry name" value="TSNAXIP1_N"/>
    <property type="match status" value="1"/>
</dbReference>
<comment type="caution">
    <text evidence="5">The sequence shown here is derived from an EMBL/GenBank/DDBJ whole genome shotgun (WGS) entry which is preliminary data.</text>
</comment>
<dbReference type="OMA" id="FVNHFSE"/>
<dbReference type="PANTHER" id="PTHR16306">
    <property type="entry name" value="TRANSLIN-ASSOCIATED FACTOR X-INTERACTING PROTEIN 1"/>
    <property type="match status" value="1"/>
</dbReference>
<dbReference type="Proteomes" id="UP000038009">
    <property type="component" value="Unassembled WGS sequence"/>
</dbReference>
<keyword evidence="6" id="KW-1185">Reference proteome</keyword>
<evidence type="ECO:0000313" key="6">
    <source>
        <dbReference type="Proteomes" id="UP000038009"/>
    </source>
</evidence>
<dbReference type="OrthoDB" id="261426at2759"/>
<dbReference type="PANTHER" id="PTHR16306:SF0">
    <property type="entry name" value="TRANSLIN-ASSOCIATED FACTOR X-INTERACTING PROTEIN 1"/>
    <property type="match status" value="1"/>
</dbReference>
<feature type="region of interest" description="Disordered" evidence="3">
    <location>
        <begin position="29"/>
        <end position="74"/>
    </location>
</feature>
<gene>
    <name evidence="5" type="ORF">ABL78_4124</name>
</gene>
<dbReference type="AlphaFoldDB" id="A0A0N1IKY0"/>
<keyword evidence="1 2" id="KW-0175">Coiled coil</keyword>
<dbReference type="InterPro" id="IPR032755">
    <property type="entry name" value="TSNAXIP1_N"/>
</dbReference>
<feature type="compositionally biased region" description="Pro residues" evidence="3">
    <location>
        <begin position="49"/>
        <end position="58"/>
    </location>
</feature>
<reference evidence="5 6" key="1">
    <citation type="journal article" date="2015" name="PLoS Pathog.">
        <title>Leptomonas seymouri: Adaptations to the Dixenous Life Cycle Analyzed by Genome Sequencing, Transcriptome Profiling and Co-infection with Leishmania donovani.</title>
        <authorList>
            <person name="Kraeva N."/>
            <person name="Butenko A."/>
            <person name="Hlavacova J."/>
            <person name="Kostygov A."/>
            <person name="Myskova J."/>
            <person name="Grybchuk D."/>
            <person name="Lestinova T."/>
            <person name="Votypka J."/>
            <person name="Volf P."/>
            <person name="Opperdoes F."/>
            <person name="Flegontov P."/>
            <person name="Lukes J."/>
            <person name="Yurchenko V."/>
        </authorList>
    </citation>
    <scope>NUCLEOTIDE SEQUENCE [LARGE SCALE GENOMIC DNA]</scope>
    <source>
        <strain evidence="5 6">ATCC 30220</strain>
    </source>
</reference>
<evidence type="ECO:0000256" key="1">
    <source>
        <dbReference type="ARBA" id="ARBA00023054"/>
    </source>
</evidence>
<dbReference type="EMBL" id="LJSK01000115">
    <property type="protein sequence ID" value="KPI86800.1"/>
    <property type="molecule type" value="Genomic_DNA"/>
</dbReference>
<dbReference type="GO" id="GO:0005737">
    <property type="term" value="C:cytoplasm"/>
    <property type="evidence" value="ECO:0007669"/>
    <property type="project" value="TreeGrafter"/>
</dbReference>
<name>A0A0N1IKY0_LEPSE</name>
<accession>A0A0N1IKY0</accession>
<sequence>MLNVRTESTTFMRNGAVRHAGAPFAHCRGLQKPRRDAPSADRGAYHLPPLNPPAPPVPTAAAPKRASDGDTTAGLPLTVSSSSAAAAVAAPQRPLTVSRPLANAVQMWPAVKSTRQRRYQIAHESKAPLSLQLEGFIRREHQQYIREHPTCSRTDTLFIFREALATFVNHFSEYRGVLYLIRDEYDAALGEMTEKAKQMQVEYLESQSDRGLHAMELMQLKESMNATISNQQAQLGVLQGLVHSLRDQLTAAEHANSMLTVEMEQKKKTYVEAQQQVKLLSRAMIEETARTAAERERVQKLEKDAQLQESRIKVLQGDVAELEECVRVQAYSLGESQDSCWPSSKSTGLPLRRNTLRRGSIAAVSADGEAAAGNASSDYVSCLLSRIDALEMKVQLHTQQVGTAEARKSEVKVLSPTNVEGRCAAFITNGANGAPSTSLAGTTASVDALFPVVRQWLQMEGIGEAEIAPTDVIVPPGHCTSEDMGFLSVVQPIKHRHLSLNVTLQLLKAMWVARELPTTEKTHLRQFFLEWLRTQAADVTEAKELGINILDTCQHNLHHPECRVLLLVLREYLPEELVHVWRRRLELLQLPAQVSPSTLLDKMPYEHFFAHVRAVCPEKSIASMLQLRFAVYHRYVDADLQVTLSEVFQADSYFVRLLKLQWLQEVEKFTLQVVEGIREVADEKRNVVSLVKAMNVMYSLDPALDDEAVQRYISQGCKKSVIDVATADEGVTTHLDLMLARFRSTVLLQRRSPEDAAEQ</sequence>
<proteinExistence type="predicted"/>
<feature type="coiled-coil region" evidence="2">
    <location>
        <begin position="256"/>
        <end position="318"/>
    </location>
</feature>
<evidence type="ECO:0000256" key="3">
    <source>
        <dbReference type="SAM" id="MobiDB-lite"/>
    </source>
</evidence>
<organism evidence="5 6">
    <name type="scientific">Leptomonas seymouri</name>
    <dbReference type="NCBI Taxonomy" id="5684"/>
    <lineage>
        <taxon>Eukaryota</taxon>
        <taxon>Discoba</taxon>
        <taxon>Euglenozoa</taxon>
        <taxon>Kinetoplastea</taxon>
        <taxon>Metakinetoplastina</taxon>
        <taxon>Trypanosomatida</taxon>
        <taxon>Trypanosomatidae</taxon>
        <taxon>Leishmaniinae</taxon>
        <taxon>Leptomonas</taxon>
    </lineage>
</organism>
<evidence type="ECO:0000313" key="5">
    <source>
        <dbReference type="EMBL" id="KPI86800.1"/>
    </source>
</evidence>
<protein>
    <recommendedName>
        <fullName evidence="4">Translin-associated factor X-interacting protein 1 N-terminal domain-containing protein</fullName>
    </recommendedName>
</protein>
<evidence type="ECO:0000256" key="2">
    <source>
        <dbReference type="SAM" id="Coils"/>
    </source>
</evidence>
<dbReference type="VEuPathDB" id="TriTrypDB:Lsey_0115_0080"/>
<evidence type="ECO:0000259" key="4">
    <source>
        <dbReference type="Pfam" id="PF15739"/>
    </source>
</evidence>
<feature type="domain" description="Translin-associated factor X-interacting protein 1 N-terminal" evidence="4">
    <location>
        <begin position="134"/>
        <end position="239"/>
    </location>
</feature>